<organism evidence="2 3">
    <name type="scientific">Porites evermanni</name>
    <dbReference type="NCBI Taxonomy" id="104178"/>
    <lineage>
        <taxon>Eukaryota</taxon>
        <taxon>Metazoa</taxon>
        <taxon>Cnidaria</taxon>
        <taxon>Anthozoa</taxon>
        <taxon>Hexacorallia</taxon>
        <taxon>Scleractinia</taxon>
        <taxon>Fungiina</taxon>
        <taxon>Poritidae</taxon>
        <taxon>Porites</taxon>
    </lineage>
</organism>
<feature type="compositionally biased region" description="Basic residues" evidence="1">
    <location>
        <begin position="84"/>
        <end position="101"/>
    </location>
</feature>
<protein>
    <submittedName>
        <fullName evidence="2">Uncharacterized protein</fullName>
    </submittedName>
</protein>
<reference evidence="2 3" key="1">
    <citation type="submission" date="2022-05" db="EMBL/GenBank/DDBJ databases">
        <authorList>
            <consortium name="Genoscope - CEA"/>
            <person name="William W."/>
        </authorList>
    </citation>
    <scope>NUCLEOTIDE SEQUENCE [LARGE SCALE GENOMIC DNA]</scope>
</reference>
<name>A0ABN8QQ92_9CNID</name>
<evidence type="ECO:0000313" key="3">
    <source>
        <dbReference type="Proteomes" id="UP001159427"/>
    </source>
</evidence>
<feature type="compositionally biased region" description="Polar residues" evidence="1">
    <location>
        <begin position="9"/>
        <end position="22"/>
    </location>
</feature>
<feature type="region of interest" description="Disordered" evidence="1">
    <location>
        <begin position="1"/>
        <end position="101"/>
    </location>
</feature>
<evidence type="ECO:0000313" key="2">
    <source>
        <dbReference type="EMBL" id="CAH3168139.1"/>
    </source>
</evidence>
<keyword evidence="3" id="KW-1185">Reference proteome</keyword>
<gene>
    <name evidence="2" type="ORF">PEVE_00006395</name>
</gene>
<dbReference type="Proteomes" id="UP001159427">
    <property type="component" value="Unassembled WGS sequence"/>
</dbReference>
<proteinExistence type="predicted"/>
<sequence>MCTDPYLQGDQTVTRSRSQTPMSRKRKRAASSGARSLSRQPRDQSGTGSAEKKKKAKKLSKVVQRGLNRMGKAGEAERKISTKMPKHVFAGKRKMNKVSRR</sequence>
<feature type="compositionally biased region" description="Low complexity" evidence="1">
    <location>
        <begin position="30"/>
        <end position="39"/>
    </location>
</feature>
<dbReference type="EMBL" id="CALNXI010001410">
    <property type="protein sequence ID" value="CAH3168139.1"/>
    <property type="molecule type" value="Genomic_DNA"/>
</dbReference>
<accession>A0ABN8QQ92</accession>
<evidence type="ECO:0000256" key="1">
    <source>
        <dbReference type="SAM" id="MobiDB-lite"/>
    </source>
</evidence>
<comment type="caution">
    <text evidence="2">The sequence shown here is derived from an EMBL/GenBank/DDBJ whole genome shotgun (WGS) entry which is preliminary data.</text>
</comment>